<name>A0ABN7ACF3_9HEMI</name>
<evidence type="ECO:0000256" key="1">
    <source>
        <dbReference type="SAM" id="MobiDB-lite"/>
    </source>
</evidence>
<proteinExistence type="predicted"/>
<evidence type="ECO:0000313" key="2">
    <source>
        <dbReference type="EMBL" id="BES88922.1"/>
    </source>
</evidence>
<dbReference type="EMBL" id="AP028909">
    <property type="protein sequence ID" value="BES88922.1"/>
    <property type="molecule type" value="Genomic_DNA"/>
</dbReference>
<sequence>MLVGKALRLYSPKLSCFALIRLQTFQVFTLGNVSLGANNSSLAAVIVFSTLCDTLVTLQHTRVPTKGGLSNKSEPHSNLFATFDSSFSNL</sequence>
<evidence type="ECO:0000313" key="3">
    <source>
        <dbReference type="Proteomes" id="UP001307889"/>
    </source>
</evidence>
<accession>A0ABN7ACF3</accession>
<feature type="region of interest" description="Disordered" evidence="1">
    <location>
        <begin position="66"/>
        <end position="90"/>
    </location>
</feature>
<reference evidence="2 3" key="1">
    <citation type="submission" date="2023-09" db="EMBL/GenBank/DDBJ databases">
        <title>Nesidiocoris tenuis whole genome shotgun sequence.</title>
        <authorList>
            <person name="Shibata T."/>
            <person name="Shimoda M."/>
            <person name="Kobayashi T."/>
            <person name="Uehara T."/>
        </authorList>
    </citation>
    <scope>NUCLEOTIDE SEQUENCE [LARGE SCALE GENOMIC DNA]</scope>
    <source>
        <strain evidence="2 3">Japan</strain>
    </source>
</reference>
<dbReference type="Proteomes" id="UP001307889">
    <property type="component" value="Chromosome 1"/>
</dbReference>
<protein>
    <submittedName>
        <fullName evidence="2">Uncharacterized protein</fullName>
    </submittedName>
</protein>
<organism evidence="2 3">
    <name type="scientific">Nesidiocoris tenuis</name>
    <dbReference type="NCBI Taxonomy" id="355587"/>
    <lineage>
        <taxon>Eukaryota</taxon>
        <taxon>Metazoa</taxon>
        <taxon>Ecdysozoa</taxon>
        <taxon>Arthropoda</taxon>
        <taxon>Hexapoda</taxon>
        <taxon>Insecta</taxon>
        <taxon>Pterygota</taxon>
        <taxon>Neoptera</taxon>
        <taxon>Paraneoptera</taxon>
        <taxon>Hemiptera</taxon>
        <taxon>Heteroptera</taxon>
        <taxon>Panheteroptera</taxon>
        <taxon>Cimicomorpha</taxon>
        <taxon>Miridae</taxon>
        <taxon>Dicyphina</taxon>
        <taxon>Nesidiocoris</taxon>
    </lineage>
</organism>
<gene>
    <name evidence="2" type="ORF">NTJ_01729</name>
</gene>
<keyword evidence="3" id="KW-1185">Reference proteome</keyword>
<feature type="compositionally biased region" description="Polar residues" evidence="1">
    <location>
        <begin position="79"/>
        <end position="90"/>
    </location>
</feature>